<dbReference type="Gene3D" id="3.20.20.190">
    <property type="entry name" value="Phosphatidylinositol (PI) phosphodiesterase"/>
    <property type="match status" value="1"/>
</dbReference>
<dbReference type="PROSITE" id="PS51704">
    <property type="entry name" value="GP_PDE"/>
    <property type="match status" value="1"/>
</dbReference>
<dbReference type="GO" id="GO:0008889">
    <property type="term" value="F:glycerophosphodiester phosphodiesterase activity"/>
    <property type="evidence" value="ECO:0007669"/>
    <property type="project" value="UniProtKB-EC"/>
</dbReference>
<evidence type="ECO:0000259" key="1">
    <source>
        <dbReference type="PROSITE" id="PS51704"/>
    </source>
</evidence>
<dbReference type="PATRIC" id="fig|1544413.3.peg.2244"/>
<evidence type="ECO:0000313" key="3">
    <source>
        <dbReference type="Proteomes" id="UP000050488"/>
    </source>
</evidence>
<dbReference type="AlphaFoldDB" id="A0A0Q1A9J4"/>
<evidence type="ECO:0000313" key="2">
    <source>
        <dbReference type="EMBL" id="KQB83439.1"/>
    </source>
</evidence>
<feature type="domain" description="GP-PDE" evidence="1">
    <location>
        <begin position="3"/>
        <end position="237"/>
    </location>
</feature>
<dbReference type="Proteomes" id="UP000050488">
    <property type="component" value="Unassembled WGS sequence"/>
</dbReference>
<comment type="caution">
    <text evidence="2">The sequence shown here is derived from an EMBL/GenBank/DDBJ whole genome shotgun (WGS) entry which is preliminary data.</text>
</comment>
<dbReference type="InterPro" id="IPR030395">
    <property type="entry name" value="GP_PDE_dom"/>
</dbReference>
<dbReference type="EMBL" id="LKEV01000009">
    <property type="protein sequence ID" value="KQB83439.1"/>
    <property type="molecule type" value="Genomic_DNA"/>
</dbReference>
<organism evidence="2 3">
    <name type="scientific">Corynebacterium lowii</name>
    <dbReference type="NCBI Taxonomy" id="1544413"/>
    <lineage>
        <taxon>Bacteria</taxon>
        <taxon>Bacillati</taxon>
        <taxon>Actinomycetota</taxon>
        <taxon>Actinomycetes</taxon>
        <taxon>Mycobacteriales</taxon>
        <taxon>Corynebacteriaceae</taxon>
        <taxon>Corynebacterium</taxon>
    </lineage>
</organism>
<reference evidence="2 3" key="1">
    <citation type="submission" date="2015-10" db="EMBL/GenBank/DDBJ databases">
        <title>Corynebacteirum lowii and Corynebacterium oculi species nova, derived from human clinical disease and and emended description of Corynebacterium mastiditis.</title>
        <authorList>
            <person name="Bernard K."/>
            <person name="Pacheco A.L."/>
            <person name="Mcdougall C."/>
            <person name="Burtx T."/>
            <person name="Weibe D."/>
            <person name="Tyler S."/>
            <person name="Olson A.B."/>
            <person name="Cnockaert M."/>
            <person name="Eguchi H."/>
            <person name="Kuwahara T."/>
            <person name="Nakayama-Imaohji H."/>
            <person name="Boudewijins M."/>
            <person name="Van Hoecke F."/>
            <person name="Bernier A.-M."/>
            <person name="Vandamme P."/>
        </authorList>
    </citation>
    <scope>NUCLEOTIDE SEQUENCE [LARGE SCALE GENOMIC DNA]</scope>
    <source>
        <strain evidence="2 3">NML 130206</strain>
    </source>
</reference>
<gene>
    <name evidence="2" type="primary">glpQ1</name>
    <name evidence="2" type="ORF">Clow_02242</name>
</gene>
<keyword evidence="3" id="KW-1185">Reference proteome</keyword>
<dbReference type="PANTHER" id="PTHR46211">
    <property type="entry name" value="GLYCEROPHOSPHORYL DIESTER PHOSPHODIESTERASE"/>
    <property type="match status" value="1"/>
</dbReference>
<accession>A0A0Q1A9J4</accession>
<dbReference type="PANTHER" id="PTHR46211:SF13">
    <property type="entry name" value="GLYCEROPHOSPHODIESTER PHOSPHODIESTERASE 1-RELATED"/>
    <property type="match status" value="1"/>
</dbReference>
<dbReference type="CDD" id="cd08582">
    <property type="entry name" value="GDPD_like_2"/>
    <property type="match status" value="1"/>
</dbReference>
<dbReference type="Pfam" id="PF03009">
    <property type="entry name" value="GDPD"/>
    <property type="match status" value="1"/>
</dbReference>
<proteinExistence type="predicted"/>
<name>A0A0Q1A9J4_9CORY</name>
<protein>
    <submittedName>
        <fullName evidence="2">Putative glycerophosphoryl diester phosphodiesterase 1</fullName>
        <ecNumber evidence="2">3.1.4.46</ecNumber>
    </submittedName>
</protein>
<sequence>MGVKIIAHRGYSSRYPESTAIAYEKAFELPIHGIECDIRLTKDGEVVCIHDPILDRVSNGSGRVSVHTLAQLKRLDFGDKYHPQEVLTLNELLDMARPHEHHLYIETKHPLRYGRMLEEQLVRTLTYHGMLHDPRVHVISFAGASISRMHTLAPHVDRIYLRRAWHRYLHPCDPTVGGPTGLGLSIERARQHPALLRARSLPSYVWTVDEPEDIVWAREHGVDMLATNKPELALTYL</sequence>
<dbReference type="InterPro" id="IPR017946">
    <property type="entry name" value="PLC-like_Pdiesterase_TIM-brl"/>
</dbReference>
<dbReference type="STRING" id="1544413.Clow_02242"/>
<dbReference type="SUPFAM" id="SSF51695">
    <property type="entry name" value="PLC-like phosphodiesterases"/>
    <property type="match status" value="1"/>
</dbReference>
<dbReference type="EC" id="3.1.4.46" evidence="2"/>
<keyword evidence="2" id="KW-0378">Hydrolase</keyword>
<dbReference type="GO" id="GO:0006629">
    <property type="term" value="P:lipid metabolic process"/>
    <property type="evidence" value="ECO:0007669"/>
    <property type="project" value="InterPro"/>
</dbReference>